<dbReference type="InterPro" id="IPR050483">
    <property type="entry name" value="CoA-transferase_III_domain"/>
</dbReference>
<dbReference type="SUPFAM" id="SSF89796">
    <property type="entry name" value="CoA-transferase family III (CaiB/BaiF)"/>
    <property type="match status" value="1"/>
</dbReference>
<dbReference type="AlphaFoldDB" id="A0A103R2S3"/>
<dbReference type="InterPro" id="IPR023606">
    <property type="entry name" value="CoA-Trfase_III_dom_1_sf"/>
</dbReference>
<dbReference type="OrthoDB" id="5294844at2"/>
<dbReference type="PANTHER" id="PTHR48207">
    <property type="entry name" value="SUCCINATE--HYDROXYMETHYLGLUTARATE COA-TRANSFERASE"/>
    <property type="match status" value="1"/>
</dbReference>
<dbReference type="PANTHER" id="PTHR48207:SF3">
    <property type="entry name" value="SUCCINATE--HYDROXYMETHYLGLUTARATE COA-TRANSFERASE"/>
    <property type="match status" value="1"/>
</dbReference>
<dbReference type="Pfam" id="PF02515">
    <property type="entry name" value="CoA_transf_3"/>
    <property type="match status" value="1"/>
</dbReference>
<dbReference type="Gene3D" id="3.30.1540.10">
    <property type="entry name" value="formyl-coa transferase, domain 3"/>
    <property type="match status" value="1"/>
</dbReference>
<dbReference type="InterPro" id="IPR003673">
    <property type="entry name" value="CoA-Trfase_fam_III"/>
</dbReference>
<gene>
    <name evidence="3" type="ORF">WJ33_32580</name>
</gene>
<proteinExistence type="predicted"/>
<reference evidence="3 4" key="1">
    <citation type="submission" date="2015-11" db="EMBL/GenBank/DDBJ databases">
        <title>Expanding the genomic diversity of Burkholderia species for the development of highly accurate diagnostics.</title>
        <authorList>
            <person name="Sahl J."/>
            <person name="Keim P."/>
            <person name="Wagner D."/>
        </authorList>
    </citation>
    <scope>NUCLEOTIDE SEQUENCE [LARGE SCALE GENOMIC DNA]</scope>
    <source>
        <strain evidence="3 4">MSMB2036</strain>
    </source>
</reference>
<dbReference type="EMBL" id="LOXM01000208">
    <property type="protein sequence ID" value="KVG60162.1"/>
    <property type="molecule type" value="Genomic_DNA"/>
</dbReference>
<dbReference type="GO" id="GO:0008410">
    <property type="term" value="F:CoA-transferase activity"/>
    <property type="evidence" value="ECO:0007669"/>
    <property type="project" value="TreeGrafter"/>
</dbReference>
<feature type="region of interest" description="Disordered" evidence="2">
    <location>
        <begin position="403"/>
        <end position="424"/>
    </location>
</feature>
<dbReference type="InterPro" id="IPR044855">
    <property type="entry name" value="CoA-Trfase_III_dom3_sf"/>
</dbReference>
<comment type="caution">
    <text evidence="3">The sequence shown here is derived from an EMBL/GenBank/DDBJ whole genome shotgun (WGS) entry which is preliminary data.</text>
</comment>
<sequence>MNDRQDTSSLPYEGLRVVEMTHMVMGPTCGMLLADLGAEVIKIEPIAGDGTRTLRGSGAGFFGMFNRNKKSLAVDVKDPRGLEIVLKLAATADVFSENFKSGTMEKLGLGYPALCSLNPRVVYVSHKGFLPGPYEHRTALDEVVQMMGGLAYMTGPEGRPLRAGASVNDIMGGMFGAIGAMAALAQRERTGRGQQVQSALFENNVFLVAQHMMQFAVTGHAASPMPSRISAWAVYDVFSVKDGEQIFLAVVSDTQWALFCDAFDLPALKHDARLATNNLRVRARDWLLPELRQRLAAYPAAEIGARFEALGLPYAPITKPQDLFDDPHLLATGGLEPVTLPPDASCAGQPVDTRTALLPLTLAGERLRLRSAPPSLGQDTRSLLAELGYTPDESRALIEAGVVAGPDRAGGDPRAASPNELASA</sequence>
<keyword evidence="1 3" id="KW-0808">Transferase</keyword>
<dbReference type="Proteomes" id="UP000064029">
    <property type="component" value="Unassembled WGS sequence"/>
</dbReference>
<name>A0A103R2S3_9BURK</name>
<evidence type="ECO:0000256" key="2">
    <source>
        <dbReference type="SAM" id="MobiDB-lite"/>
    </source>
</evidence>
<evidence type="ECO:0000313" key="4">
    <source>
        <dbReference type="Proteomes" id="UP000064029"/>
    </source>
</evidence>
<protein>
    <submittedName>
        <fullName evidence="3">CoA-transferase</fullName>
    </submittedName>
</protein>
<accession>A0A103R2S3</accession>
<evidence type="ECO:0000313" key="3">
    <source>
        <dbReference type="EMBL" id="KVG60162.1"/>
    </source>
</evidence>
<evidence type="ECO:0000256" key="1">
    <source>
        <dbReference type="ARBA" id="ARBA00022679"/>
    </source>
</evidence>
<dbReference type="Gene3D" id="3.40.50.10540">
    <property type="entry name" value="Crotonobetainyl-coa:carnitine coa-transferase, domain 1"/>
    <property type="match status" value="1"/>
</dbReference>
<dbReference type="RefSeq" id="WP_059755930.1">
    <property type="nucleotide sequence ID" value="NZ_CP013416.1"/>
</dbReference>
<organism evidence="3 4">
    <name type="scientific">Burkholderia ubonensis</name>
    <dbReference type="NCBI Taxonomy" id="101571"/>
    <lineage>
        <taxon>Bacteria</taxon>
        <taxon>Pseudomonadati</taxon>
        <taxon>Pseudomonadota</taxon>
        <taxon>Betaproteobacteria</taxon>
        <taxon>Burkholderiales</taxon>
        <taxon>Burkholderiaceae</taxon>
        <taxon>Burkholderia</taxon>
        <taxon>Burkholderia cepacia complex</taxon>
    </lineage>
</organism>